<dbReference type="AlphaFoldDB" id="A0A7S4JXC9"/>
<reference evidence="1" key="1">
    <citation type="submission" date="2021-01" db="EMBL/GenBank/DDBJ databases">
        <authorList>
            <person name="Corre E."/>
            <person name="Pelletier E."/>
            <person name="Niang G."/>
            <person name="Scheremetjew M."/>
            <person name="Finn R."/>
            <person name="Kale V."/>
            <person name="Holt S."/>
            <person name="Cochrane G."/>
            <person name="Meng A."/>
            <person name="Brown T."/>
            <person name="Cohen L."/>
        </authorList>
    </citation>
    <scope>NUCLEOTIDE SEQUENCE</scope>
    <source>
        <strain evidence="1">UIO037</strain>
    </source>
</reference>
<accession>A0A7S4JXC9</accession>
<gene>
    <name evidence="1" type="ORF">CPOL0286_LOCUS18002</name>
</gene>
<name>A0A7S4JXC9_9EUKA</name>
<proteinExistence type="predicted"/>
<organism evidence="1">
    <name type="scientific">Prymnesium polylepis</name>
    <dbReference type="NCBI Taxonomy" id="72548"/>
    <lineage>
        <taxon>Eukaryota</taxon>
        <taxon>Haptista</taxon>
        <taxon>Haptophyta</taxon>
        <taxon>Prymnesiophyceae</taxon>
        <taxon>Prymnesiales</taxon>
        <taxon>Prymnesiaceae</taxon>
        <taxon>Prymnesium</taxon>
    </lineage>
</organism>
<dbReference type="EMBL" id="HBKO01039409">
    <property type="protein sequence ID" value="CAE2276422.1"/>
    <property type="molecule type" value="Transcribed_RNA"/>
</dbReference>
<sequence>MCEALDLVEQFFEKAQSDGSLFLDPALDIFHAPIAAKQQLFADWRKYTFEKDTRLSPDGSKPHLLYKLARDELLQPTDATKIRTRAKTIEYLEVQCAAALRKMHDPKLALADKLTSQDGANSIGKQAQAHADTQGCSASNDALAESVFGTFDHMPILRYLDGGRLCCGSGRPLQDPGVRRQCYATEEEQRG</sequence>
<protein>
    <submittedName>
        <fullName evidence="1">Uncharacterized protein</fullName>
    </submittedName>
</protein>
<evidence type="ECO:0000313" key="1">
    <source>
        <dbReference type="EMBL" id="CAE2276422.1"/>
    </source>
</evidence>